<feature type="compositionally biased region" description="Low complexity" evidence="1">
    <location>
        <begin position="51"/>
        <end position="75"/>
    </location>
</feature>
<keyword evidence="3" id="KW-1185">Reference proteome</keyword>
<feature type="region of interest" description="Disordered" evidence="1">
    <location>
        <begin position="1"/>
        <end position="106"/>
    </location>
</feature>
<dbReference type="Proteomes" id="UP001501867">
    <property type="component" value="Unassembled WGS sequence"/>
</dbReference>
<proteinExistence type="predicted"/>
<feature type="compositionally biased region" description="Low complexity" evidence="1">
    <location>
        <begin position="88"/>
        <end position="97"/>
    </location>
</feature>
<reference evidence="2 3" key="1">
    <citation type="journal article" date="2019" name="Int. J. Syst. Evol. Microbiol.">
        <title>The Global Catalogue of Microorganisms (GCM) 10K type strain sequencing project: providing services to taxonomists for standard genome sequencing and annotation.</title>
        <authorList>
            <consortium name="The Broad Institute Genomics Platform"/>
            <consortium name="The Broad Institute Genome Sequencing Center for Infectious Disease"/>
            <person name="Wu L."/>
            <person name="Ma J."/>
        </authorList>
    </citation>
    <scope>NUCLEOTIDE SEQUENCE [LARGE SCALE GENOMIC DNA]</scope>
    <source>
        <strain evidence="2 3">JCM 4505</strain>
    </source>
</reference>
<protein>
    <submittedName>
        <fullName evidence="2">Uncharacterized protein</fullName>
    </submittedName>
</protein>
<evidence type="ECO:0000313" key="2">
    <source>
        <dbReference type="EMBL" id="GAA0280142.1"/>
    </source>
</evidence>
<name>A0ABN0V802_9ACTN</name>
<evidence type="ECO:0000313" key="3">
    <source>
        <dbReference type="Proteomes" id="UP001501867"/>
    </source>
</evidence>
<accession>A0ABN0V802</accession>
<feature type="compositionally biased region" description="Basic and acidic residues" evidence="1">
    <location>
        <begin position="1"/>
        <end position="20"/>
    </location>
</feature>
<gene>
    <name evidence="2" type="ORF">GCM10010302_17400</name>
</gene>
<evidence type="ECO:0000256" key="1">
    <source>
        <dbReference type="SAM" id="MobiDB-lite"/>
    </source>
</evidence>
<organism evidence="2 3">
    <name type="scientific">Streptomyces polychromogenes</name>
    <dbReference type="NCBI Taxonomy" id="67342"/>
    <lineage>
        <taxon>Bacteria</taxon>
        <taxon>Bacillati</taxon>
        <taxon>Actinomycetota</taxon>
        <taxon>Actinomycetes</taxon>
        <taxon>Kitasatosporales</taxon>
        <taxon>Streptomycetaceae</taxon>
        <taxon>Streptomyces</taxon>
    </lineage>
</organism>
<dbReference type="EMBL" id="BAAABV010000011">
    <property type="protein sequence ID" value="GAA0280142.1"/>
    <property type="molecule type" value="Genomic_DNA"/>
</dbReference>
<comment type="caution">
    <text evidence="2">The sequence shown here is derived from an EMBL/GenBank/DDBJ whole genome shotgun (WGS) entry which is preliminary data.</text>
</comment>
<sequence length="158" mass="16426">MRLTYHGRDPRGTRRRDPARCSRRPAQRAAIRSANGLTASPVPARATASGSAVPSRPVSSSTSAATPSSPMSTPTRSRRPAGAGTCPRSWTTTSRTGLRGRGTGPLSTAARRVHRFGVGVFGFAGGGRFGCVIIRSDIVVEADRGAWVPAAPVGKDMG</sequence>